<keyword evidence="4 5" id="KW-0067">ATP-binding</keyword>
<dbReference type="Gene3D" id="1.10.510.10">
    <property type="entry name" value="Transferase(Phosphotransferase) domain 1"/>
    <property type="match status" value="1"/>
</dbReference>
<dbReference type="SUPFAM" id="SSF56112">
    <property type="entry name" value="Protein kinase-like (PK-like)"/>
    <property type="match status" value="1"/>
</dbReference>
<dbReference type="SMART" id="SM00220">
    <property type="entry name" value="S_TKc"/>
    <property type="match status" value="1"/>
</dbReference>
<dbReference type="Proteomes" id="UP000249633">
    <property type="component" value="Unassembled WGS sequence"/>
</dbReference>
<dbReference type="EMBL" id="QFOD01000012">
    <property type="protein sequence ID" value="PZP30996.1"/>
    <property type="molecule type" value="Genomic_DNA"/>
</dbReference>
<sequence>MELADHLDQLLDQPTAGRADWLAALARREPELAQRLSRLWQGLREADAAGFLQTPAHLVDEAPEPASLTEGQRIGPWRLLRRLGRGGMAEVWLAERALGDYERQVALKLARASDGQAQRFERERDVMASLTHPCIARLYDAGVSDGQAWIAMEYVEGEPLLAAAGRLSLRQRVEVLVRLADAVQHAHAGLVVHRDIKPGNVLLDADGRPRLLDFGIARLLDGSADLTRYGASPLTLEFAAPEQLRGERVGVACDVYALGLLGVVMLTGVSPFAGARDDTRSLMAAILQGRIARPSALVAAPGVARALRGDLDAILLRATAPEPEARYASAQAFGDDLLRYLGGEPVRARPARLAYVAGRWLKRHRWAAGAAALAVLSLTGAAAWALHSARSQALAAQRAEAQYDFFRRLLVHDESEMSDVAHRDERVQDLLRAAAVALPGALKEAPEARYQLMRDLAPMLDGLGEGDEAIRLLQAQRQQAQSSHGPRSVEAAKPLLMLAQLQCEARQDLACAHRLVHEAWSDFKHAGFDDPNWLAGVEAMVGYYGWLAEGRLQPEHLAHVEHAATLLRAHPETRSLANDALALLSDMYLADGRPEAALAAAREGVAFNLRWLGRDNWHTGELMTRASTAARMAGLLDEALLLQQQGLEIQDKVWPRGHPFQVRDRVALARLLALGSDQARAGRLLAEAGERMAASGSSFGQRQQQRWQQAQTEFDLLQGRLMAGTVGACEEQALPVERALRASWWQRCAQQALLAGRLGEADALLQQAESQVKPQEASFAHLALRRAQWLAARGQGAEAVGRLQSLLAQRQPHDALLRAQAWFSLAELAPRELDLAALQQERAGMSALNAEAQAWLDEAWGRSLWARGQADAARQLLGRALAWRDAQPGQAAGLWRARLTRALADARTGQAGVEALELRARALQQGWVDRLAPAQLAAWRLPAAGLAPVHPVRQVRGERAVSSRDGGASLGS</sequence>
<comment type="caution">
    <text evidence="7">The sequence shown here is derived from an EMBL/GenBank/DDBJ whole genome shotgun (WGS) entry which is preliminary data.</text>
</comment>
<dbReference type="AlphaFoldDB" id="A0A2W5FE20"/>
<dbReference type="PROSITE" id="PS00108">
    <property type="entry name" value="PROTEIN_KINASE_ST"/>
    <property type="match status" value="1"/>
</dbReference>
<dbReference type="PANTHER" id="PTHR43289:SF34">
    <property type="entry name" value="SERINE_THREONINE-PROTEIN KINASE YBDM-RELATED"/>
    <property type="match status" value="1"/>
</dbReference>
<accession>A0A2W5FE20</accession>
<proteinExistence type="predicted"/>
<dbReference type="GO" id="GO:0004674">
    <property type="term" value="F:protein serine/threonine kinase activity"/>
    <property type="evidence" value="ECO:0007669"/>
    <property type="project" value="TreeGrafter"/>
</dbReference>
<evidence type="ECO:0000259" key="6">
    <source>
        <dbReference type="PROSITE" id="PS50011"/>
    </source>
</evidence>
<dbReference type="Gene3D" id="3.30.200.20">
    <property type="entry name" value="Phosphorylase Kinase, domain 1"/>
    <property type="match status" value="1"/>
</dbReference>
<organism evidence="7 8">
    <name type="scientific">Roseateles depolymerans</name>
    <dbReference type="NCBI Taxonomy" id="76731"/>
    <lineage>
        <taxon>Bacteria</taxon>
        <taxon>Pseudomonadati</taxon>
        <taxon>Pseudomonadota</taxon>
        <taxon>Betaproteobacteria</taxon>
        <taxon>Burkholderiales</taxon>
        <taxon>Sphaerotilaceae</taxon>
        <taxon>Roseateles</taxon>
    </lineage>
</organism>
<feature type="binding site" evidence="5">
    <location>
        <position position="108"/>
    </location>
    <ligand>
        <name>ATP</name>
        <dbReference type="ChEBI" id="CHEBI:30616"/>
    </ligand>
</feature>
<name>A0A2W5FE20_9BURK</name>
<evidence type="ECO:0000256" key="3">
    <source>
        <dbReference type="ARBA" id="ARBA00022777"/>
    </source>
</evidence>
<evidence type="ECO:0000256" key="5">
    <source>
        <dbReference type="PROSITE-ProRule" id="PRU10141"/>
    </source>
</evidence>
<dbReference type="Gene3D" id="1.25.40.10">
    <property type="entry name" value="Tetratricopeptide repeat domain"/>
    <property type="match status" value="1"/>
</dbReference>
<dbReference type="PROSITE" id="PS00107">
    <property type="entry name" value="PROTEIN_KINASE_ATP"/>
    <property type="match status" value="1"/>
</dbReference>
<dbReference type="PROSITE" id="PS50011">
    <property type="entry name" value="PROTEIN_KINASE_DOM"/>
    <property type="match status" value="1"/>
</dbReference>
<evidence type="ECO:0000256" key="1">
    <source>
        <dbReference type="ARBA" id="ARBA00022679"/>
    </source>
</evidence>
<gene>
    <name evidence="7" type="ORF">DI603_13780</name>
</gene>
<protein>
    <recommendedName>
        <fullName evidence="6">Protein kinase domain-containing protein</fullName>
    </recommendedName>
</protein>
<dbReference type="InterPro" id="IPR011009">
    <property type="entry name" value="Kinase-like_dom_sf"/>
</dbReference>
<dbReference type="CDD" id="cd14014">
    <property type="entry name" value="STKc_PknB_like"/>
    <property type="match status" value="1"/>
</dbReference>
<keyword evidence="1" id="KW-0808">Transferase</keyword>
<reference evidence="7 8" key="1">
    <citation type="submission" date="2017-08" db="EMBL/GenBank/DDBJ databases">
        <title>Infants hospitalized years apart are colonized by the same room-sourced microbial strains.</title>
        <authorList>
            <person name="Brooks B."/>
            <person name="Olm M.R."/>
            <person name="Firek B.A."/>
            <person name="Baker R."/>
            <person name="Thomas B.C."/>
            <person name="Morowitz M.J."/>
            <person name="Banfield J.F."/>
        </authorList>
    </citation>
    <scope>NUCLEOTIDE SEQUENCE [LARGE SCALE GENOMIC DNA]</scope>
    <source>
        <strain evidence="7">S2_012_000_R2_81</strain>
    </source>
</reference>
<evidence type="ECO:0000256" key="4">
    <source>
        <dbReference type="ARBA" id="ARBA00022840"/>
    </source>
</evidence>
<keyword evidence="3" id="KW-0418">Kinase</keyword>
<evidence type="ECO:0000256" key="2">
    <source>
        <dbReference type="ARBA" id="ARBA00022741"/>
    </source>
</evidence>
<feature type="domain" description="Protein kinase" evidence="6">
    <location>
        <begin position="77"/>
        <end position="338"/>
    </location>
</feature>
<dbReference type="InterPro" id="IPR017441">
    <property type="entry name" value="Protein_kinase_ATP_BS"/>
</dbReference>
<evidence type="ECO:0000313" key="7">
    <source>
        <dbReference type="EMBL" id="PZP30996.1"/>
    </source>
</evidence>
<dbReference type="Pfam" id="PF00069">
    <property type="entry name" value="Pkinase"/>
    <property type="match status" value="1"/>
</dbReference>
<evidence type="ECO:0000313" key="8">
    <source>
        <dbReference type="Proteomes" id="UP000249633"/>
    </source>
</evidence>
<dbReference type="GO" id="GO:0005524">
    <property type="term" value="F:ATP binding"/>
    <property type="evidence" value="ECO:0007669"/>
    <property type="project" value="UniProtKB-UniRule"/>
</dbReference>
<dbReference type="PANTHER" id="PTHR43289">
    <property type="entry name" value="MITOGEN-ACTIVATED PROTEIN KINASE KINASE KINASE 20-RELATED"/>
    <property type="match status" value="1"/>
</dbReference>
<keyword evidence="2 5" id="KW-0547">Nucleotide-binding</keyword>
<dbReference type="InterPro" id="IPR008271">
    <property type="entry name" value="Ser/Thr_kinase_AS"/>
</dbReference>
<dbReference type="InterPro" id="IPR011990">
    <property type="entry name" value="TPR-like_helical_dom_sf"/>
</dbReference>
<dbReference type="InterPro" id="IPR000719">
    <property type="entry name" value="Prot_kinase_dom"/>
</dbReference>